<dbReference type="AlphaFoldDB" id="A0A927F6E2"/>
<evidence type="ECO:0000313" key="7">
    <source>
        <dbReference type="Proteomes" id="UP000622317"/>
    </source>
</evidence>
<gene>
    <name evidence="6" type="ORF">IEN85_00690</name>
</gene>
<dbReference type="InterPro" id="IPR006260">
    <property type="entry name" value="TonB/TolA_C"/>
</dbReference>
<organism evidence="6 7">
    <name type="scientific">Pelagicoccus enzymogenes</name>
    <dbReference type="NCBI Taxonomy" id="2773457"/>
    <lineage>
        <taxon>Bacteria</taxon>
        <taxon>Pseudomonadati</taxon>
        <taxon>Verrucomicrobiota</taxon>
        <taxon>Opitutia</taxon>
        <taxon>Puniceicoccales</taxon>
        <taxon>Pelagicoccaceae</taxon>
        <taxon>Pelagicoccus</taxon>
    </lineage>
</organism>
<dbReference type="GO" id="GO:0055085">
    <property type="term" value="P:transmembrane transport"/>
    <property type="evidence" value="ECO:0007669"/>
    <property type="project" value="InterPro"/>
</dbReference>
<dbReference type="Pfam" id="PF03544">
    <property type="entry name" value="TonB_C"/>
    <property type="match status" value="1"/>
</dbReference>
<keyword evidence="4" id="KW-0472">Membrane</keyword>
<comment type="caution">
    <text evidence="6">The sequence shown here is derived from an EMBL/GenBank/DDBJ whole genome shotgun (WGS) entry which is preliminary data.</text>
</comment>
<keyword evidence="3" id="KW-1133">Transmembrane helix</keyword>
<evidence type="ECO:0000256" key="4">
    <source>
        <dbReference type="ARBA" id="ARBA00023136"/>
    </source>
</evidence>
<evidence type="ECO:0000256" key="1">
    <source>
        <dbReference type="ARBA" id="ARBA00004167"/>
    </source>
</evidence>
<dbReference type="SUPFAM" id="SSF74653">
    <property type="entry name" value="TolA/TonB C-terminal domain"/>
    <property type="match status" value="1"/>
</dbReference>
<evidence type="ECO:0000259" key="5">
    <source>
        <dbReference type="Pfam" id="PF03544"/>
    </source>
</evidence>
<dbReference type="GO" id="GO:0016020">
    <property type="term" value="C:membrane"/>
    <property type="evidence" value="ECO:0007669"/>
    <property type="project" value="UniProtKB-SubCell"/>
</dbReference>
<dbReference type="NCBIfam" id="TIGR01352">
    <property type="entry name" value="tonB_Cterm"/>
    <property type="match status" value="1"/>
</dbReference>
<feature type="domain" description="TonB C-terminal" evidence="5">
    <location>
        <begin position="337"/>
        <end position="398"/>
    </location>
</feature>
<comment type="subcellular location">
    <subcellularLocation>
        <location evidence="1">Membrane</location>
        <topology evidence="1">Single-pass membrane protein</topology>
    </subcellularLocation>
</comment>
<dbReference type="InterPro" id="IPR037682">
    <property type="entry name" value="TonB_C"/>
</dbReference>
<proteinExistence type="predicted"/>
<dbReference type="Gene3D" id="3.30.1150.10">
    <property type="match status" value="1"/>
</dbReference>
<evidence type="ECO:0000313" key="6">
    <source>
        <dbReference type="EMBL" id="MBD5778010.1"/>
    </source>
</evidence>
<keyword evidence="2" id="KW-0812">Transmembrane</keyword>
<name>A0A927F6E2_9BACT</name>
<evidence type="ECO:0000256" key="3">
    <source>
        <dbReference type="ARBA" id="ARBA00022989"/>
    </source>
</evidence>
<reference evidence="6" key="1">
    <citation type="submission" date="2020-09" db="EMBL/GenBank/DDBJ databases">
        <title>Pelagicoccus enzymogenes sp. nov. with an EPS production, isolated from marine sediment.</title>
        <authorList>
            <person name="Feng X."/>
        </authorList>
    </citation>
    <scope>NUCLEOTIDE SEQUENCE</scope>
    <source>
        <strain evidence="6">NFK12</strain>
    </source>
</reference>
<accession>A0A927F6E2</accession>
<dbReference type="EMBL" id="JACYFG010000002">
    <property type="protein sequence ID" value="MBD5778010.1"/>
    <property type="molecule type" value="Genomic_DNA"/>
</dbReference>
<sequence>MRYSAVKRLLGTMGRIAGLFSAVQWAPFLFSQAQVLVSYEDEMLPVVAMSGSTPVVEVQGERMLVPDARVRVENAEAFTDGAIEVLERDAMMGQDYGSPVGGFYFRFVATVRAERDFEDCYVLFVIKPEQGEPSFMLREIPDINTKGTERILITLPANPGFGGGAFAYHIFSRGQEVRRYEPDDPIVVDGVDGGGGNAGLGRSRASASEAGEVEPAEVVKPRLLDFPRSLQGKVGGGYATAIYSIGRNGEVVEFLDFAADHVEFLPEVWKTVVESKYRAGTFKGEPLVTTVRQNFFFNEFAPFSEALEVIPYPDMQDRNATPLYAPLPQVKVASSTVVKLELLVDKLGRVRSSRVVEGENSPVAAESRKAVEKWIFRPAVVGGYPADQTVTVPIAFDIKG</sequence>
<dbReference type="Proteomes" id="UP000622317">
    <property type="component" value="Unassembled WGS sequence"/>
</dbReference>
<keyword evidence="7" id="KW-1185">Reference proteome</keyword>
<protein>
    <submittedName>
        <fullName evidence="6">TonB family protein</fullName>
    </submittedName>
</protein>
<dbReference type="RefSeq" id="WP_191615139.1">
    <property type="nucleotide sequence ID" value="NZ_JACYFG010000002.1"/>
</dbReference>
<evidence type="ECO:0000256" key="2">
    <source>
        <dbReference type="ARBA" id="ARBA00022692"/>
    </source>
</evidence>